<dbReference type="EMBL" id="CADCVQ010000056">
    <property type="protein sequence ID" value="CAA9488251.1"/>
    <property type="molecule type" value="Genomic_DNA"/>
</dbReference>
<name>A0A6J4SCK3_9ACTN</name>
<reference evidence="1" key="1">
    <citation type="submission" date="2020-02" db="EMBL/GenBank/DDBJ databases">
        <authorList>
            <person name="Meier V. D."/>
        </authorList>
    </citation>
    <scope>NUCLEOTIDE SEQUENCE</scope>
    <source>
        <strain evidence="1">AVDCRST_MAG67</strain>
    </source>
</reference>
<accession>A0A6J4SCK3</accession>
<protein>
    <submittedName>
        <fullName evidence="1">Uncharacterized protein</fullName>
    </submittedName>
</protein>
<sequence>MREEQRYRPRPCSRTHALKWKRLLWICNGRRRTIRRDVSDFRPAHP</sequence>
<evidence type="ECO:0000313" key="1">
    <source>
        <dbReference type="EMBL" id="CAA9488251.1"/>
    </source>
</evidence>
<dbReference type="AlphaFoldDB" id="A0A6J4SCK3"/>
<proteinExistence type="predicted"/>
<gene>
    <name evidence="1" type="ORF">AVDCRST_MAG67-1188</name>
</gene>
<organism evidence="1">
    <name type="scientific">uncultured Solirubrobacteraceae bacterium</name>
    <dbReference type="NCBI Taxonomy" id="1162706"/>
    <lineage>
        <taxon>Bacteria</taxon>
        <taxon>Bacillati</taxon>
        <taxon>Actinomycetota</taxon>
        <taxon>Thermoleophilia</taxon>
        <taxon>Solirubrobacterales</taxon>
        <taxon>Solirubrobacteraceae</taxon>
        <taxon>environmental samples</taxon>
    </lineage>
</organism>